<evidence type="ECO:0000313" key="3">
    <source>
        <dbReference type="EMBL" id="MDF8334940.1"/>
    </source>
</evidence>
<comment type="caution">
    <text evidence="3">The sequence shown here is derived from an EMBL/GenBank/DDBJ whole genome shotgun (WGS) entry which is preliminary data.</text>
</comment>
<evidence type="ECO:0000256" key="2">
    <source>
        <dbReference type="SAM" id="Phobius"/>
    </source>
</evidence>
<name>A0ABT6CLZ8_9SPHN</name>
<accession>A0ABT6CLZ8</accession>
<dbReference type="InterPro" id="IPR014748">
    <property type="entry name" value="Enoyl-CoA_hydra_C"/>
</dbReference>
<dbReference type="InterPro" id="IPR001753">
    <property type="entry name" value="Enoyl-CoA_hydra/iso"/>
</dbReference>
<keyword evidence="2" id="KW-0812">Transmembrane</keyword>
<comment type="similarity">
    <text evidence="1">Belongs to the enoyl-CoA hydratase/isomerase family.</text>
</comment>
<organism evidence="3 4">
    <name type="scientific">Novosphingobium cyanobacteriorum</name>
    <dbReference type="NCBI Taxonomy" id="3024215"/>
    <lineage>
        <taxon>Bacteria</taxon>
        <taxon>Pseudomonadati</taxon>
        <taxon>Pseudomonadota</taxon>
        <taxon>Alphaproteobacteria</taxon>
        <taxon>Sphingomonadales</taxon>
        <taxon>Sphingomonadaceae</taxon>
        <taxon>Novosphingobium</taxon>
    </lineage>
</organism>
<keyword evidence="4" id="KW-1185">Reference proteome</keyword>
<dbReference type="EMBL" id="JAROCY010000018">
    <property type="protein sequence ID" value="MDF8334940.1"/>
    <property type="molecule type" value="Genomic_DNA"/>
</dbReference>
<protein>
    <submittedName>
        <fullName evidence="3">Enoyl-CoA hydratase-related protein</fullName>
    </submittedName>
</protein>
<dbReference type="Gene3D" id="1.10.12.10">
    <property type="entry name" value="Lyase 2-enoyl-coa Hydratase, Chain A, domain 2"/>
    <property type="match status" value="1"/>
</dbReference>
<dbReference type="PANTHER" id="PTHR43459:SF1">
    <property type="entry name" value="EG:BACN32G11.4 PROTEIN"/>
    <property type="match status" value="1"/>
</dbReference>
<gene>
    <name evidence="3" type="ORF">POM99_17160</name>
</gene>
<feature type="transmembrane region" description="Helical" evidence="2">
    <location>
        <begin position="103"/>
        <end position="123"/>
    </location>
</feature>
<dbReference type="PANTHER" id="PTHR43459">
    <property type="entry name" value="ENOYL-COA HYDRATASE"/>
    <property type="match status" value="1"/>
</dbReference>
<sequence length="266" mass="28749">MDHLLIDRPIEGVVRLTLNRPDTLNSLSRELVKDFSDALDDLADDASCRVVIVTGSGRAFCSGQDMRAAAHRQTPGVSSSVEKMGWQSRFAGMSQRMRRMPQPVICAVNGVAAGAGMAIAVGADIRIGTPQTRFLVASVRIGLSAGESGISYFLPRWIGAARAFEIMLTGRPIDAEEALRTGLILRMVEAEALAEAALDQARAIMANSPFAVAQTKRIMWRNLDASSLDLALDIENPTQIVANTTADYKEALTAFNEKRAPRFTGE</sequence>
<evidence type="ECO:0000313" key="4">
    <source>
        <dbReference type="Proteomes" id="UP001222770"/>
    </source>
</evidence>
<keyword evidence="2" id="KW-0472">Membrane</keyword>
<dbReference type="Proteomes" id="UP001222770">
    <property type="component" value="Unassembled WGS sequence"/>
</dbReference>
<dbReference type="Pfam" id="PF00378">
    <property type="entry name" value="ECH_1"/>
    <property type="match status" value="1"/>
</dbReference>
<proteinExistence type="inferred from homology"/>
<dbReference type="InterPro" id="IPR029045">
    <property type="entry name" value="ClpP/crotonase-like_dom_sf"/>
</dbReference>
<dbReference type="Gene3D" id="3.90.226.10">
    <property type="entry name" value="2-enoyl-CoA Hydratase, Chain A, domain 1"/>
    <property type="match status" value="1"/>
</dbReference>
<dbReference type="CDD" id="cd06558">
    <property type="entry name" value="crotonase-like"/>
    <property type="match status" value="1"/>
</dbReference>
<keyword evidence="2" id="KW-1133">Transmembrane helix</keyword>
<reference evidence="3 4" key="1">
    <citation type="submission" date="2023-03" db="EMBL/GenBank/DDBJ databases">
        <title>Novosphingobium cyanobacteriorum sp. nov., isolated from a eutrophic reservoir during the Microcystis bloom period.</title>
        <authorList>
            <person name="Kang M."/>
            <person name="Le V."/>
            <person name="Ko S.-R."/>
            <person name="Lee S.-A."/>
            <person name="Ahn C.-Y."/>
        </authorList>
    </citation>
    <scope>NUCLEOTIDE SEQUENCE [LARGE SCALE GENOMIC DNA]</scope>
    <source>
        <strain evidence="3 4">HBC54</strain>
    </source>
</reference>
<dbReference type="SUPFAM" id="SSF52096">
    <property type="entry name" value="ClpP/crotonase"/>
    <property type="match status" value="1"/>
</dbReference>
<evidence type="ECO:0000256" key="1">
    <source>
        <dbReference type="ARBA" id="ARBA00005254"/>
    </source>
</evidence>
<dbReference type="RefSeq" id="WP_277279711.1">
    <property type="nucleotide sequence ID" value="NZ_JAROCY010000018.1"/>
</dbReference>